<comment type="function">
    <text evidence="7">Pyrophosphatase that catalyzes the hydrolysis of nucleoside triphosphates to their monophosphate derivatives, with a high preference for the non-canonical purine nucleotides XTP (xanthosine triphosphate), dITP (deoxyinosine triphosphate) and ITP. Seems to function as a house-cleaning enzyme that removes non-canonical purine nucleotides from the nucleotide pool, thus preventing their incorporation into DNA/RNA and avoiding chromosomal lesions.</text>
</comment>
<comment type="catalytic activity">
    <reaction evidence="7">
        <text>XTP + H2O = XMP + diphosphate + H(+)</text>
        <dbReference type="Rhea" id="RHEA:28610"/>
        <dbReference type="ChEBI" id="CHEBI:15377"/>
        <dbReference type="ChEBI" id="CHEBI:15378"/>
        <dbReference type="ChEBI" id="CHEBI:33019"/>
        <dbReference type="ChEBI" id="CHEBI:57464"/>
        <dbReference type="ChEBI" id="CHEBI:61314"/>
        <dbReference type="EC" id="3.6.1.66"/>
    </reaction>
</comment>
<dbReference type="Gene3D" id="3.90.950.10">
    <property type="match status" value="1"/>
</dbReference>
<proteinExistence type="inferred from homology"/>
<comment type="catalytic activity">
    <reaction evidence="7">
        <text>ITP + H2O = IMP + diphosphate + H(+)</text>
        <dbReference type="Rhea" id="RHEA:29399"/>
        <dbReference type="ChEBI" id="CHEBI:15377"/>
        <dbReference type="ChEBI" id="CHEBI:15378"/>
        <dbReference type="ChEBI" id="CHEBI:33019"/>
        <dbReference type="ChEBI" id="CHEBI:58053"/>
        <dbReference type="ChEBI" id="CHEBI:61402"/>
        <dbReference type="EC" id="3.6.1.66"/>
    </reaction>
</comment>
<evidence type="ECO:0000256" key="7">
    <source>
        <dbReference type="HAMAP-Rule" id="MF_01405"/>
    </source>
</evidence>
<evidence type="ECO:0000313" key="10">
    <source>
        <dbReference type="Proteomes" id="UP001236620"/>
    </source>
</evidence>
<feature type="active site" description="Proton acceptor" evidence="7">
    <location>
        <position position="70"/>
    </location>
</feature>
<dbReference type="PANTHER" id="PTHR11067:SF9">
    <property type="entry name" value="INOSINE TRIPHOSPHATE PYROPHOSPHATASE"/>
    <property type="match status" value="1"/>
</dbReference>
<feature type="binding site" evidence="7">
    <location>
        <position position="41"/>
    </location>
    <ligand>
        <name>Mg(2+)</name>
        <dbReference type="ChEBI" id="CHEBI:18420"/>
    </ligand>
</feature>
<comment type="similarity">
    <text evidence="1 7 8">Belongs to the HAM1 NTPase family.</text>
</comment>
<comment type="cofactor">
    <cofactor evidence="7">
        <name>Mg(2+)</name>
        <dbReference type="ChEBI" id="CHEBI:18420"/>
    </cofactor>
    <text evidence="7">Binds 1 Mg(2+) ion per subunit.</text>
</comment>
<organism evidence="9 10">
    <name type="scientific">Mycoplasma yeatsii</name>
    <dbReference type="NCBI Taxonomy" id="51365"/>
    <lineage>
        <taxon>Bacteria</taxon>
        <taxon>Bacillati</taxon>
        <taxon>Mycoplasmatota</taxon>
        <taxon>Mollicutes</taxon>
        <taxon>Mycoplasmataceae</taxon>
        <taxon>Mycoplasma</taxon>
    </lineage>
</organism>
<evidence type="ECO:0000256" key="3">
    <source>
        <dbReference type="ARBA" id="ARBA00022741"/>
    </source>
</evidence>
<comment type="subunit">
    <text evidence="7">Homodimer.</text>
</comment>
<keyword evidence="6 7" id="KW-0546">Nucleotide metabolism</keyword>
<dbReference type="HAMAP" id="MF_01405">
    <property type="entry name" value="Non_canon_purine_NTPase"/>
    <property type="match status" value="1"/>
</dbReference>
<keyword evidence="10" id="KW-1185">Reference proteome</keyword>
<feature type="binding site" evidence="7">
    <location>
        <begin position="10"/>
        <end position="15"/>
    </location>
    <ligand>
        <name>substrate</name>
    </ligand>
</feature>
<comment type="catalytic activity">
    <reaction evidence="7">
        <text>dITP + H2O = dIMP + diphosphate + H(+)</text>
        <dbReference type="Rhea" id="RHEA:28342"/>
        <dbReference type="ChEBI" id="CHEBI:15377"/>
        <dbReference type="ChEBI" id="CHEBI:15378"/>
        <dbReference type="ChEBI" id="CHEBI:33019"/>
        <dbReference type="ChEBI" id="CHEBI:61194"/>
        <dbReference type="ChEBI" id="CHEBI:61382"/>
        <dbReference type="EC" id="3.6.1.66"/>
    </reaction>
</comment>
<evidence type="ECO:0000256" key="4">
    <source>
        <dbReference type="ARBA" id="ARBA00022801"/>
    </source>
</evidence>
<dbReference type="RefSeq" id="WP_307444757.1">
    <property type="nucleotide sequence ID" value="NZ_JAUSWP010000003.1"/>
</dbReference>
<comment type="caution">
    <text evidence="7">Lacks conserved residue(s) required for the propagation of feature annotation.</text>
</comment>
<feature type="binding site" evidence="7">
    <location>
        <begin position="156"/>
        <end position="159"/>
    </location>
    <ligand>
        <name>substrate</name>
    </ligand>
</feature>
<dbReference type="CDD" id="cd00515">
    <property type="entry name" value="HAM1"/>
    <property type="match status" value="1"/>
</dbReference>
<evidence type="ECO:0000256" key="8">
    <source>
        <dbReference type="RuleBase" id="RU003781"/>
    </source>
</evidence>
<keyword evidence="2 7" id="KW-0479">Metal-binding</keyword>
<feature type="binding site" evidence="7">
    <location>
        <position position="179"/>
    </location>
    <ligand>
        <name>substrate</name>
    </ligand>
</feature>
<name>A0ABU0NEA3_9MOLU</name>
<reference evidence="9" key="1">
    <citation type="submission" date="2023-07" db="EMBL/GenBank/DDBJ databases">
        <title>Genomic Encyclopedia of Type Strains, Phase IV (KMG-IV): sequencing the most valuable type-strain genomes for metagenomic binning, comparative biology and taxonomic classification.</title>
        <authorList>
            <person name="Goeker M."/>
        </authorList>
    </citation>
    <scope>NUCLEOTIDE SEQUENCE [LARGE SCALE GENOMIC DNA]</scope>
    <source>
        <strain evidence="9">DSM 22019</strain>
    </source>
</reference>
<dbReference type="PANTHER" id="PTHR11067">
    <property type="entry name" value="INOSINE TRIPHOSPHATE PYROPHOSPHATASE/HAM1 PROTEIN"/>
    <property type="match status" value="1"/>
</dbReference>
<feature type="binding site" evidence="7">
    <location>
        <position position="71"/>
    </location>
    <ligand>
        <name>substrate</name>
    </ligand>
</feature>
<dbReference type="InterPro" id="IPR029001">
    <property type="entry name" value="ITPase-like_fam"/>
</dbReference>
<dbReference type="GO" id="GO:0036220">
    <property type="term" value="F:ITP diphosphatase activity"/>
    <property type="evidence" value="ECO:0007669"/>
    <property type="project" value="UniProtKB-EC"/>
</dbReference>
<evidence type="ECO:0000256" key="1">
    <source>
        <dbReference type="ARBA" id="ARBA00008023"/>
    </source>
</evidence>
<dbReference type="Proteomes" id="UP001236620">
    <property type="component" value="Unassembled WGS sequence"/>
</dbReference>
<accession>A0ABU0NEA3</accession>
<dbReference type="InterPro" id="IPR002637">
    <property type="entry name" value="RdgB/HAM1"/>
</dbReference>
<dbReference type="InterPro" id="IPR020922">
    <property type="entry name" value="dITP/XTP_pyrophosphatase"/>
</dbReference>
<dbReference type="Pfam" id="PF01725">
    <property type="entry name" value="Ham1p_like"/>
    <property type="match status" value="1"/>
</dbReference>
<keyword evidence="4 7" id="KW-0378">Hydrolase</keyword>
<keyword evidence="5 7" id="KW-0460">Magnesium</keyword>
<dbReference type="EC" id="3.6.1.66" evidence="7"/>
<dbReference type="EMBL" id="JAUSWP010000003">
    <property type="protein sequence ID" value="MDQ0567783.1"/>
    <property type="molecule type" value="Genomic_DNA"/>
</dbReference>
<gene>
    <name evidence="9" type="ORF">J2Z63_000428</name>
</gene>
<protein>
    <recommendedName>
        <fullName evidence="7">dITP/XTP pyrophosphatase</fullName>
        <ecNumber evidence="7">3.6.1.66</ecNumber>
    </recommendedName>
    <alternativeName>
        <fullName evidence="7">Non-canonical purine NTP pyrophosphatase</fullName>
    </alternativeName>
    <alternativeName>
        <fullName evidence="7">Non-standard purine NTP pyrophosphatase</fullName>
    </alternativeName>
    <alternativeName>
        <fullName evidence="7">Nucleoside-triphosphate diphosphatase</fullName>
    </alternativeName>
    <alternativeName>
        <fullName evidence="7">Nucleoside-triphosphate pyrophosphatase</fullName>
        <shortName evidence="7">NTPase</shortName>
    </alternativeName>
</protein>
<evidence type="ECO:0000256" key="6">
    <source>
        <dbReference type="ARBA" id="ARBA00023080"/>
    </source>
</evidence>
<sequence length="199" mass="23013">MDKKIIWVATNNKNKAREYQAILKNWTVKTLLDLPEYNDIEENGTTFEENALIKAKDLAKYINGIAIGDDSGICVDILDNFPGIYSKRWAYPVTEYSQICHMLLDKLKDYKTQDQRKAKMITTIGFYDAVNDKQAVFKGVVDGYISNDVRITEFGFGYDYVFIPKNSNKTYSQMTSEEKNQNSARRQAINQFSDFINKY</sequence>
<dbReference type="SUPFAM" id="SSF52972">
    <property type="entry name" value="ITPase-like"/>
    <property type="match status" value="1"/>
</dbReference>
<dbReference type="NCBIfam" id="TIGR00042">
    <property type="entry name" value="RdgB/HAM1 family non-canonical purine NTP pyrophosphatase"/>
    <property type="match status" value="1"/>
</dbReference>
<comment type="caution">
    <text evidence="9">The sequence shown here is derived from an EMBL/GenBank/DDBJ whole genome shotgun (WGS) entry which is preliminary data.</text>
</comment>
<evidence type="ECO:0000313" key="9">
    <source>
        <dbReference type="EMBL" id="MDQ0567783.1"/>
    </source>
</evidence>
<evidence type="ECO:0000256" key="2">
    <source>
        <dbReference type="ARBA" id="ARBA00022723"/>
    </source>
</evidence>
<evidence type="ECO:0000256" key="5">
    <source>
        <dbReference type="ARBA" id="ARBA00022842"/>
    </source>
</evidence>
<keyword evidence="3 7" id="KW-0547">Nucleotide-binding</keyword>
<feature type="binding site" evidence="7">
    <location>
        <position position="70"/>
    </location>
    <ligand>
        <name>Mg(2+)</name>
        <dbReference type="ChEBI" id="CHEBI:18420"/>
    </ligand>
</feature>